<name>A0A8H3Z2Z6_VENIN</name>
<dbReference type="Pfam" id="PF04525">
    <property type="entry name" value="LOR"/>
    <property type="match status" value="1"/>
</dbReference>
<dbReference type="SUPFAM" id="SSF54518">
    <property type="entry name" value="Tubby C-terminal domain-like"/>
    <property type="match status" value="1"/>
</dbReference>
<organism evidence="4 5">
    <name type="scientific">Venturia inaequalis</name>
    <name type="common">Apple scab fungus</name>
    <dbReference type="NCBI Taxonomy" id="5025"/>
    <lineage>
        <taxon>Eukaryota</taxon>
        <taxon>Fungi</taxon>
        <taxon>Dikarya</taxon>
        <taxon>Ascomycota</taxon>
        <taxon>Pezizomycotina</taxon>
        <taxon>Dothideomycetes</taxon>
        <taxon>Pleosporomycetidae</taxon>
        <taxon>Venturiales</taxon>
        <taxon>Venturiaceae</taxon>
        <taxon>Venturia</taxon>
    </lineage>
</organism>
<evidence type="ECO:0000313" key="2">
    <source>
        <dbReference type="EMBL" id="KAE9967916.1"/>
    </source>
</evidence>
<evidence type="ECO:0000313" key="4">
    <source>
        <dbReference type="EMBL" id="KAE9977966.1"/>
    </source>
</evidence>
<evidence type="ECO:0008006" key="7">
    <source>
        <dbReference type="Google" id="ProtNLM"/>
    </source>
</evidence>
<dbReference type="AlphaFoldDB" id="A0A8H3Z2Z6"/>
<dbReference type="InterPro" id="IPR038595">
    <property type="entry name" value="LOR_sf"/>
</dbReference>
<reference evidence="4 5" key="1">
    <citation type="submission" date="2018-12" db="EMBL/GenBank/DDBJ databases">
        <title>Venturia inaequalis Genome Resource.</title>
        <authorList>
            <person name="Lichtner F.J."/>
        </authorList>
    </citation>
    <scope>NUCLEOTIDE SEQUENCE [LARGE SCALE GENOMIC DNA]</scope>
    <source>
        <strain evidence="4 5">120213</strain>
        <strain evidence="2">Bline_iso_100314</strain>
        <strain evidence="3 6">DMI_063113</strain>
    </source>
</reference>
<dbReference type="EMBL" id="WNWR01000604">
    <property type="protein sequence ID" value="KAE9973128.1"/>
    <property type="molecule type" value="Genomic_DNA"/>
</dbReference>
<gene>
    <name evidence="2" type="ORF">BLS_006124</name>
    <name evidence="3" type="ORF">EG327_009269</name>
    <name evidence="4" type="ORF">EG328_001759</name>
</gene>
<accession>A0A8H3Z2Z6</accession>
<dbReference type="EMBL" id="WNWQ01000440">
    <property type="protein sequence ID" value="KAE9967916.1"/>
    <property type="molecule type" value="Genomic_DNA"/>
</dbReference>
<dbReference type="Gene3D" id="2.40.160.200">
    <property type="entry name" value="LURP1-related"/>
    <property type="match status" value="1"/>
</dbReference>
<evidence type="ECO:0000256" key="1">
    <source>
        <dbReference type="ARBA" id="ARBA00005437"/>
    </source>
</evidence>
<protein>
    <recommendedName>
        <fullName evidence="7">DUF567-domain-containing protein</fullName>
    </recommendedName>
</protein>
<dbReference type="Proteomes" id="UP000447873">
    <property type="component" value="Unassembled WGS sequence"/>
</dbReference>
<dbReference type="Proteomes" id="UP000490939">
    <property type="component" value="Unassembled WGS sequence"/>
</dbReference>
<evidence type="ECO:0000313" key="3">
    <source>
        <dbReference type="EMBL" id="KAE9973128.1"/>
    </source>
</evidence>
<evidence type="ECO:0000313" key="5">
    <source>
        <dbReference type="Proteomes" id="UP000447873"/>
    </source>
</evidence>
<sequence>MASILAALPAPGLAIFPDLIAKKQETLIMKADYWSRSYKVHLQDGTPILTITSEFPSVSQRKTFTDAQGTQLCQLRHRIGGKYYAETSSGQNILNISAKSRFMSIKSVVSFANVVDGAKEVEMDMKSKMISGTLRYGEMDVAVVKKESWKVRAEYHITVAAGCDMFLPVALVCALHDKAKAASSGGAAGVAGGADC</sequence>
<dbReference type="InterPro" id="IPR007612">
    <property type="entry name" value="LOR"/>
</dbReference>
<dbReference type="InterPro" id="IPR025659">
    <property type="entry name" value="Tubby-like_C"/>
</dbReference>
<evidence type="ECO:0000313" key="6">
    <source>
        <dbReference type="Proteomes" id="UP000490939"/>
    </source>
</evidence>
<dbReference type="EMBL" id="WNWS01000144">
    <property type="protein sequence ID" value="KAE9977966.1"/>
    <property type="molecule type" value="Genomic_DNA"/>
</dbReference>
<comment type="caution">
    <text evidence="4">The sequence shown here is derived from an EMBL/GenBank/DDBJ whole genome shotgun (WGS) entry which is preliminary data.</text>
</comment>
<proteinExistence type="inferred from homology"/>
<dbReference type="OrthoDB" id="97518at2759"/>
<comment type="similarity">
    <text evidence="1">Belongs to the LOR family.</text>
</comment>
<keyword evidence="6" id="KW-1185">Reference proteome</keyword>
<dbReference type="Proteomes" id="UP000433883">
    <property type="component" value="Unassembled WGS sequence"/>
</dbReference>